<keyword evidence="2" id="KW-1185">Reference proteome</keyword>
<organism evidence="1 2">
    <name type="scientific">Eleusine coracana subsp. coracana</name>
    <dbReference type="NCBI Taxonomy" id="191504"/>
    <lineage>
        <taxon>Eukaryota</taxon>
        <taxon>Viridiplantae</taxon>
        <taxon>Streptophyta</taxon>
        <taxon>Embryophyta</taxon>
        <taxon>Tracheophyta</taxon>
        <taxon>Spermatophyta</taxon>
        <taxon>Magnoliopsida</taxon>
        <taxon>Liliopsida</taxon>
        <taxon>Poales</taxon>
        <taxon>Poaceae</taxon>
        <taxon>PACMAD clade</taxon>
        <taxon>Chloridoideae</taxon>
        <taxon>Cynodonteae</taxon>
        <taxon>Eleusininae</taxon>
        <taxon>Eleusine</taxon>
    </lineage>
</organism>
<reference evidence="1" key="1">
    <citation type="journal article" date="2018" name="DNA Res.">
        <title>Multiple hybrid de novo genome assembly of finger millet, an orphan allotetraploid crop.</title>
        <authorList>
            <person name="Hatakeyama M."/>
            <person name="Aluri S."/>
            <person name="Balachadran M.T."/>
            <person name="Sivarajan S.R."/>
            <person name="Patrignani A."/>
            <person name="Gruter S."/>
            <person name="Poveda L."/>
            <person name="Shimizu-Inatsugi R."/>
            <person name="Baeten J."/>
            <person name="Francoijs K.J."/>
            <person name="Nataraja K.N."/>
            <person name="Reddy Y.A.N."/>
            <person name="Phadnis S."/>
            <person name="Ravikumar R.L."/>
            <person name="Schlapbach R."/>
            <person name="Sreeman S.M."/>
            <person name="Shimizu K.K."/>
        </authorList>
    </citation>
    <scope>NUCLEOTIDE SEQUENCE</scope>
</reference>
<evidence type="ECO:0000313" key="1">
    <source>
        <dbReference type="EMBL" id="GJN37777.1"/>
    </source>
</evidence>
<dbReference type="EMBL" id="BQKI01000095">
    <property type="protein sequence ID" value="GJN37777.1"/>
    <property type="molecule type" value="Genomic_DNA"/>
</dbReference>
<reference evidence="1" key="2">
    <citation type="submission" date="2021-12" db="EMBL/GenBank/DDBJ databases">
        <title>Resequencing data analysis of finger millet.</title>
        <authorList>
            <person name="Hatakeyama M."/>
            <person name="Aluri S."/>
            <person name="Balachadran M.T."/>
            <person name="Sivarajan S.R."/>
            <person name="Poveda L."/>
            <person name="Shimizu-Inatsugi R."/>
            <person name="Schlapbach R."/>
            <person name="Sreeman S.M."/>
            <person name="Shimizu K.K."/>
        </authorList>
    </citation>
    <scope>NUCLEOTIDE SEQUENCE</scope>
</reference>
<dbReference type="Proteomes" id="UP001054889">
    <property type="component" value="Unassembled WGS sequence"/>
</dbReference>
<sequence length="119" mass="12444">MSWPSVTPPSTVTRRVDASTDTTLLSASVLTMRPRSPPGQASFGTLWEKRVATFILVPDAVALATTARSSPSEDGNAARAAWHVDRSGNAPYALVTVQSAVPPDLEQWTTGGGAVAPAR</sequence>
<proteinExistence type="predicted"/>
<evidence type="ECO:0000313" key="2">
    <source>
        <dbReference type="Proteomes" id="UP001054889"/>
    </source>
</evidence>
<accession>A0AAV5FSM9</accession>
<dbReference type="AlphaFoldDB" id="A0AAV5FSM9"/>
<protein>
    <submittedName>
        <fullName evidence="1">Uncharacterized protein</fullName>
    </submittedName>
</protein>
<comment type="caution">
    <text evidence="1">The sequence shown here is derived from an EMBL/GenBank/DDBJ whole genome shotgun (WGS) entry which is preliminary data.</text>
</comment>
<name>A0AAV5FSM9_ELECO</name>
<gene>
    <name evidence="1" type="primary">gb26765</name>
    <name evidence="1" type="ORF">PR202_gb26765</name>
</gene>